<dbReference type="Pfam" id="PF00593">
    <property type="entry name" value="TonB_dep_Rec_b-barrel"/>
    <property type="match status" value="1"/>
</dbReference>
<organism evidence="8 9">
    <name type="scientific">Flammeovirga pacifica</name>
    <dbReference type="NCBI Taxonomy" id="915059"/>
    <lineage>
        <taxon>Bacteria</taxon>
        <taxon>Pseudomonadati</taxon>
        <taxon>Bacteroidota</taxon>
        <taxon>Cytophagia</taxon>
        <taxon>Cytophagales</taxon>
        <taxon>Flammeovirgaceae</taxon>
        <taxon>Flammeovirga</taxon>
    </lineage>
</organism>
<dbReference type="Proteomes" id="UP000179797">
    <property type="component" value="Unassembled WGS sequence"/>
</dbReference>
<evidence type="ECO:0000256" key="2">
    <source>
        <dbReference type="ARBA" id="ARBA00023136"/>
    </source>
</evidence>
<evidence type="ECO:0000259" key="7">
    <source>
        <dbReference type="Pfam" id="PF07715"/>
    </source>
</evidence>
<feature type="chain" id="PRO_5013181751" evidence="5">
    <location>
        <begin position="24"/>
        <end position="1037"/>
    </location>
</feature>
<comment type="caution">
    <text evidence="8">The sequence shown here is derived from an EMBL/GenBank/DDBJ whole genome shotgun (WGS) entry which is preliminary data.</text>
</comment>
<dbReference type="InterPro" id="IPR037066">
    <property type="entry name" value="Plug_dom_sf"/>
</dbReference>
<keyword evidence="9" id="KW-1185">Reference proteome</keyword>
<dbReference type="EMBL" id="JRYR02000002">
    <property type="protein sequence ID" value="OHX64565.1"/>
    <property type="molecule type" value="Genomic_DNA"/>
</dbReference>
<comment type="similarity">
    <text evidence="4">Belongs to the TonB-dependent receptor family.</text>
</comment>
<protein>
    <submittedName>
        <fullName evidence="8">Uncharacterized protein</fullName>
    </submittedName>
</protein>
<dbReference type="OrthoDB" id="8727862at2"/>
<dbReference type="Gene3D" id="2.40.170.20">
    <property type="entry name" value="TonB-dependent receptor, beta-barrel domain"/>
    <property type="match status" value="1"/>
</dbReference>
<dbReference type="SUPFAM" id="SSF49464">
    <property type="entry name" value="Carboxypeptidase regulatory domain-like"/>
    <property type="match status" value="1"/>
</dbReference>
<evidence type="ECO:0000256" key="1">
    <source>
        <dbReference type="ARBA" id="ARBA00004442"/>
    </source>
</evidence>
<dbReference type="PANTHER" id="PTHR40980:SF4">
    <property type="entry name" value="TONB-DEPENDENT RECEPTOR-LIKE BETA-BARREL DOMAIN-CONTAINING PROTEIN"/>
    <property type="match status" value="1"/>
</dbReference>
<keyword evidence="3" id="KW-0998">Cell outer membrane</keyword>
<dbReference type="InterPro" id="IPR036942">
    <property type="entry name" value="Beta-barrel_TonB_sf"/>
</dbReference>
<evidence type="ECO:0000256" key="4">
    <source>
        <dbReference type="RuleBase" id="RU003357"/>
    </source>
</evidence>
<dbReference type="SUPFAM" id="SSF56935">
    <property type="entry name" value="Porins"/>
    <property type="match status" value="1"/>
</dbReference>
<keyword evidence="5" id="KW-0732">Signal</keyword>
<feature type="domain" description="TonB-dependent receptor-like beta-barrel" evidence="6">
    <location>
        <begin position="597"/>
        <end position="1003"/>
    </location>
</feature>
<reference evidence="8 9" key="1">
    <citation type="journal article" date="2012" name="Int. J. Syst. Evol. Microbiol.">
        <title>Flammeovirga pacifica sp. nov., isolated from deep-sea sediment.</title>
        <authorList>
            <person name="Xu H."/>
            <person name="Fu Y."/>
            <person name="Yang N."/>
            <person name="Ding Z."/>
            <person name="Lai Q."/>
            <person name="Zeng R."/>
        </authorList>
    </citation>
    <scope>NUCLEOTIDE SEQUENCE [LARGE SCALE GENOMIC DNA]</scope>
    <source>
        <strain evidence="9">DSM 24597 / LMG 26175 / WPAGA1</strain>
    </source>
</reference>
<dbReference type="STRING" id="915059.NH26_23625"/>
<dbReference type="Pfam" id="PF07715">
    <property type="entry name" value="Plug"/>
    <property type="match status" value="1"/>
</dbReference>
<gene>
    <name evidence="8" type="ORF">NH26_23625</name>
</gene>
<keyword evidence="4" id="KW-0798">TonB box</keyword>
<dbReference type="InterPro" id="IPR010104">
    <property type="entry name" value="TonB_rcpt_bac"/>
</dbReference>
<evidence type="ECO:0000259" key="6">
    <source>
        <dbReference type="Pfam" id="PF00593"/>
    </source>
</evidence>
<dbReference type="GO" id="GO:0009279">
    <property type="term" value="C:cell outer membrane"/>
    <property type="evidence" value="ECO:0007669"/>
    <property type="project" value="UniProtKB-SubCell"/>
</dbReference>
<evidence type="ECO:0000256" key="3">
    <source>
        <dbReference type="ARBA" id="ARBA00023237"/>
    </source>
</evidence>
<evidence type="ECO:0000313" key="9">
    <source>
        <dbReference type="Proteomes" id="UP000179797"/>
    </source>
</evidence>
<dbReference type="Pfam" id="PF13715">
    <property type="entry name" value="CarbopepD_reg_2"/>
    <property type="match status" value="1"/>
</dbReference>
<feature type="domain" description="TonB-dependent receptor plug" evidence="7">
    <location>
        <begin position="123"/>
        <end position="233"/>
    </location>
</feature>
<dbReference type="InterPro" id="IPR012910">
    <property type="entry name" value="Plug_dom"/>
</dbReference>
<dbReference type="PANTHER" id="PTHR40980">
    <property type="entry name" value="PLUG DOMAIN-CONTAINING PROTEIN"/>
    <property type="match status" value="1"/>
</dbReference>
<dbReference type="NCBIfam" id="TIGR01782">
    <property type="entry name" value="TonB-Xanth-Caul"/>
    <property type="match status" value="1"/>
</dbReference>
<dbReference type="RefSeq" id="WP_084812358.1">
    <property type="nucleotide sequence ID" value="NZ_JRYR02000002.1"/>
</dbReference>
<comment type="subcellular location">
    <subcellularLocation>
        <location evidence="1 4">Cell outer membrane</location>
    </subcellularLocation>
</comment>
<evidence type="ECO:0000256" key="5">
    <source>
        <dbReference type="SAM" id="SignalP"/>
    </source>
</evidence>
<accession>A0A1S1YUT0</accession>
<name>A0A1S1YUT0_FLAPC</name>
<dbReference type="AlphaFoldDB" id="A0A1S1YUT0"/>
<dbReference type="InterPro" id="IPR008969">
    <property type="entry name" value="CarboxyPept-like_regulatory"/>
</dbReference>
<keyword evidence="2 4" id="KW-0472">Membrane</keyword>
<feature type="signal peptide" evidence="5">
    <location>
        <begin position="1"/>
        <end position="23"/>
    </location>
</feature>
<dbReference type="InterPro" id="IPR000531">
    <property type="entry name" value="Beta-barrel_TonB"/>
</dbReference>
<dbReference type="Gene3D" id="2.170.130.10">
    <property type="entry name" value="TonB-dependent receptor, plug domain"/>
    <property type="match status" value="1"/>
</dbReference>
<sequence length="1037" mass="116043">MNVTITRHILFFCLLLQSTLLFSQTKTISGKVTGSNGESLPGVNILIKGTNNGTVTDFNGQYSIILTGENDVLMFSYIGYQSVEFSITNTSSFDVQMEEDMNVLNELVITGIRASQMRASEVKREAATVVEAITPEDIGNFSDINVADALQRVPGVQIERNVDGSSGDRVSIRGIGPQFVTVTMNGRTPISAGNEGRSDMRKFNLNMIPSEIINGATVYKATESRLISSGIGGSIDFQTIRPLDLKYKKNKKYFGVVSYRGSSNSKIDELDFSPRFSGSFGGKIRKNLAVYASAMYRKEKFYREEAALRGYRELDLKEDSNGDGVFNENDGDRLYKDVMVPTVINNTQMNDEREQLAISSAIQWKPTENLDIVADYFMTKLNANSDRQMMQMLLAPGGANGLLGANNFFQPGSILFNKNYLNHIDAAGASKSRAILRNRNQFFDNHTTNNMAGLNARYTPTENLKVNVDLSYSDLNYFQNLTQPVSQLNLNTYSQSDINVNWRGDYPNYNVPDEFYDASNYDLLNTPIKNIRTEGINYAGMVDLDYKVNDKINLLVGSRLAVTDFESREGGLLINDYTDEQKDEYSKMMSEGRLIKNNFFDGKTGLNNWVYTPGQEILGLTPNRSALDGGSIFDFNTPLRDVVSEEGNMSLASARSYGSQEKTFSAYAQMNAKTKLFNIPIALNVGVRAVHTNNISRGFTGVMQTDPVSGGREIVDGALYHETEFSDWQFLPSLNANLRLSNRINYRIGITKAASRPRFKDLIPSNDIQYLNPNSEIFNPESEEYIENLAESTHRGTVIAGNPELKPYTSWNIDNTFEYYTNKNGAFVVSAFYKHIKNFIGTETLTDQQYPGEEVYGISLPAGQENLLFDITKPINLTDANIYGLEVGFNQHFTFLPAMFNGFGLQANYTYLHSQFDDAVGDAINGFPGSSPHNFNSVLYYEKYGFTIRFTAAYRSNYLSNLGGVGSTRADESHYTEGGVRYSFNAMYRVYKGLQLSVGGINITGTDTRRYLADDPNNFSAYYNQNPVWNFSIRYKL</sequence>
<dbReference type="Gene3D" id="2.60.40.1120">
    <property type="entry name" value="Carboxypeptidase-like, regulatory domain"/>
    <property type="match status" value="1"/>
</dbReference>
<proteinExistence type="inferred from homology"/>
<evidence type="ECO:0000313" key="8">
    <source>
        <dbReference type="EMBL" id="OHX64565.1"/>
    </source>
</evidence>